<keyword evidence="2" id="KW-1185">Reference proteome</keyword>
<accession>A0ABN3A718</accession>
<reference evidence="1 2" key="1">
    <citation type="journal article" date="2019" name="Int. J. Syst. Evol. Microbiol.">
        <title>The Global Catalogue of Microorganisms (GCM) 10K type strain sequencing project: providing services to taxonomists for standard genome sequencing and annotation.</title>
        <authorList>
            <consortium name="The Broad Institute Genomics Platform"/>
            <consortium name="The Broad Institute Genome Sequencing Center for Infectious Disease"/>
            <person name="Wu L."/>
            <person name="Ma J."/>
        </authorList>
    </citation>
    <scope>NUCLEOTIDE SEQUENCE [LARGE SCALE GENOMIC DNA]</scope>
    <source>
        <strain evidence="1 2">JCM 16022</strain>
    </source>
</reference>
<dbReference type="EMBL" id="BAAAQR010000017">
    <property type="protein sequence ID" value="GAA2155357.1"/>
    <property type="molecule type" value="Genomic_DNA"/>
</dbReference>
<gene>
    <name evidence="1" type="ORF">GCM10009844_42330</name>
</gene>
<evidence type="ECO:0000313" key="2">
    <source>
        <dbReference type="Proteomes" id="UP001501771"/>
    </source>
</evidence>
<dbReference type="SUPFAM" id="SSF55961">
    <property type="entry name" value="Bet v1-like"/>
    <property type="match status" value="1"/>
</dbReference>
<dbReference type="Gene3D" id="3.30.530.20">
    <property type="match status" value="1"/>
</dbReference>
<dbReference type="Proteomes" id="UP001501771">
    <property type="component" value="Unassembled WGS sequence"/>
</dbReference>
<name>A0ABN3A718_9ACTN</name>
<comment type="caution">
    <text evidence="1">The sequence shown here is derived from an EMBL/GenBank/DDBJ whole genome shotgun (WGS) entry which is preliminary data.</text>
</comment>
<sequence>MGVHVSPPGWAMMCGMLFRHELAYDAAPDQVFAMLADPKFREAACAAQDVISAEVELEHRGNGFSLVIDQMQRTDDLPSFARTFAGDSTRAVQREEWADSTGGTLRIEAPGKPSEVAGTITLRPEGSGTVEIVELELKVKVPLIGGRLEKLLAEKIRAGMDAEHGVGVPWLKGEH</sequence>
<organism evidence="1 2">
    <name type="scientific">Nocardioides koreensis</name>
    <dbReference type="NCBI Taxonomy" id="433651"/>
    <lineage>
        <taxon>Bacteria</taxon>
        <taxon>Bacillati</taxon>
        <taxon>Actinomycetota</taxon>
        <taxon>Actinomycetes</taxon>
        <taxon>Propionibacteriales</taxon>
        <taxon>Nocardioidaceae</taxon>
        <taxon>Nocardioides</taxon>
    </lineage>
</organism>
<dbReference type="InterPro" id="IPR023393">
    <property type="entry name" value="START-like_dom_sf"/>
</dbReference>
<protein>
    <submittedName>
        <fullName evidence="1">DUF2505 domain-containing protein</fullName>
    </submittedName>
</protein>
<dbReference type="Pfam" id="PF10698">
    <property type="entry name" value="DUF2505"/>
    <property type="match status" value="1"/>
</dbReference>
<dbReference type="InterPro" id="IPR019639">
    <property type="entry name" value="DUF2505"/>
</dbReference>
<evidence type="ECO:0000313" key="1">
    <source>
        <dbReference type="EMBL" id="GAA2155357.1"/>
    </source>
</evidence>
<proteinExistence type="predicted"/>